<evidence type="ECO:0000259" key="4">
    <source>
        <dbReference type="Pfam" id="PF19077"/>
    </source>
</evidence>
<feature type="compositionally biased region" description="Pro residues" evidence="1">
    <location>
        <begin position="1998"/>
        <end position="2028"/>
    </location>
</feature>
<evidence type="ECO:0000259" key="2">
    <source>
        <dbReference type="Pfam" id="PF14252"/>
    </source>
</evidence>
<reference evidence="7" key="1">
    <citation type="submission" date="2017-05" db="EMBL/GenBank/DDBJ databases">
        <title>Complete and WGS of Bordetella genogroups.</title>
        <authorList>
            <person name="Spilker T."/>
            <person name="Lipuma J."/>
        </authorList>
    </citation>
    <scope>NUCLEOTIDE SEQUENCE [LARGE SCALE GENOMIC DNA]</scope>
    <source>
        <strain evidence="7">AU8856</strain>
    </source>
</reference>
<dbReference type="InterPro" id="IPR013783">
    <property type="entry name" value="Ig-like_fold"/>
</dbReference>
<dbReference type="OrthoDB" id="6091599at2"/>
<evidence type="ECO:0000313" key="6">
    <source>
        <dbReference type="EMBL" id="OZI61960.1"/>
    </source>
</evidence>
<comment type="caution">
    <text evidence="6">The sequence shown here is derived from an EMBL/GenBank/DDBJ whole genome shotgun (WGS) entry which is preliminary data.</text>
</comment>
<feature type="compositionally biased region" description="Polar residues" evidence="1">
    <location>
        <begin position="1375"/>
        <end position="1386"/>
    </location>
</feature>
<feature type="domain" description="DUF4347" evidence="2">
    <location>
        <begin position="90"/>
        <end position="248"/>
    </location>
</feature>
<evidence type="ECO:0000256" key="1">
    <source>
        <dbReference type="SAM" id="MobiDB-lite"/>
    </source>
</evidence>
<dbReference type="Pfam" id="PF19078">
    <property type="entry name" value="Big_12"/>
    <property type="match status" value="1"/>
</dbReference>
<dbReference type="Pfam" id="PF17936">
    <property type="entry name" value="Big_6"/>
    <property type="match status" value="1"/>
</dbReference>
<feature type="compositionally biased region" description="Low complexity" evidence="1">
    <location>
        <begin position="1362"/>
        <end position="1374"/>
    </location>
</feature>
<feature type="domain" description="Bacterial Ig-like" evidence="5">
    <location>
        <begin position="1249"/>
        <end position="1340"/>
    </location>
</feature>
<gene>
    <name evidence="6" type="ORF">CAL28_22245</name>
</gene>
<sequence length="2273" mass="224213">MNDLHLPFRLIRQLRAPEASVPSRHILRRASRLLSLEQRFMFDGAAVATAEHAAQAKPDAHAAAVAAEAAAPAHQVREADASRNGGRKEVAFVDTSVADYRTLEAGVRDGVAIVEYDGNQGGLAQIAGWAQSHGGYDAIHILSHGSAGTLNLGTDALTDASLSSSTVQAELADIGRALNAGGDLLLYGCDVAAGSDGQHFIEDMARITGVDVAASTDATGAADKGGDWSLESHAGKIDTRALDIAGYQGLLTVVNFTDADADYSSPTVTRTIDGRTVTFSGSTDPGNGLGIDDLTYGSAGLYAYSGTVTGSDIKLTISIQPGYEFDIGSFQAGTASGSLTIGVTYANGATASFTLNSLSDSWQTLSGFGTQLEHVTQVVLTSNDFGLFQNFDILNVKAIPAFPGATDANISITSTGSGTGGAYRIGDTVTAVWDNTATGDNNAELNGVTMDFSQFGGPSAVAATNSGGIWTASYTLVAGSVDASNRNVRVSPFNDAGTAVGADTTNLSVDIVAPIVTDARISISGGSGPGGTYRIGDTVTASWNNTAGGDNNADTLSGVTFDFSQFGGGSAVTATNTGGVWSATYTITNGAVDATSRNVSVTVTDNAGNSRTTADTSNATVDSIAPTVTDGRIAISGGSGPGGSYKIGDTVTATWNNTGSGDNNADTLSAVTVDFSQFGGGSAVAATNSGGVWTATYTIVSGTIDGLSNRNVVVTVTDNAGNAVTTADTTNATVDNVRPAVTFSGLSLSADTGASNSDFLTRAAAQTISATLSAALGAGDVVYGSLDNGGTWTDITSKVSGTSLAWDGVVLSGSNAIRLKVTDAAGNDGTVAAQAYTLDTVAPATPSTPDMTLGSDSGASSSDNITNDATPTFTGAAESGSTVTLYDTDGVTVLGTTTAAGGAWSITASPLAPGNHVVTAKAVDAAGNTSTASSGLTVIIDATPPAGPNLSATTFASLNTTSGSDVATLSATDGLAVTYSLEVGNGTNDADNGSFAIVGNALRVGGASLSAGTYKIFVAATDAAGNIALSGFTITVVDAPAVSAVVRTGGAAATVGASDTSISYTVTFTDAVTGVDASDFALSSTGTASGQILGVTGSGDTYTVVVGMLSGDGTIRLDVNGGGTGIQNGGGTDILGGYNSGQAYTLDHTAPNAPSAPDMTGGSDSGTSSSDNITNTTTPTFTGTAESGSTVTLYDTDGTTVLGTAVATGGNWSITTSTLSAGAHTLTAKASDAAGNVSSASTGLSVVIDTAAPAVAISSNVASLKVGETATITFTFSEDPGATFTAADIVVSGGTLSAFSGSGLTRTAIFTPTAGVDGGSASISVSAGSYADAAGNIGGGGVLPSLAFDTRAPAAPSTPDMASASDNGASSSDNITNTSTPMFTGTAESGSTVTLYDTDGTTVLGTATATGGVWSITTTALGQGSHTITARATDAAGNTGTASSGLTVQIDTTAPTTTVATAAFSDDTGTAGDFVVSQAAQTVSGTLSANLASDETVQVSLDNGATWHAAVAATGGSAWSYGATLAGSDTLQVRVVDAAGNAGAAYIQAYVLDTGTPTVTSVSVPADGTYYVNQSLDFTVNFSESVRVDTSGGTPRVALVIGSTTVYATYLSGSGTSHLVFRYTVASGNQDANGITVGALSADGGALTDVAGNDATLILNNVGSTATVNVDGVRAVVTDVTATAPDGLYKVGDTVAITVTFSRAVTVDTAGGTPTLSLNNGGIASYASGSGGTTLVFTYTIGAGQDTADLDYAAIGALLLNGGAIQQSAGMQNATLDLAAPGAAGSLGANKAIVIDATAPSAVFGGLALSADTGASHSDFITAVAGQTITATLSHPLDSGDRAYGSLDGGATWIDITGKVSGTALVWDGVTLAASGTLQLRVVDAAGNTGPVHGQAYEVDATPPTAPTVVSVQGAGGAPVLVGDASLGAGESLTVTVAGAVYHVVPAGGHWSLDLASATPASGSIALAAGASYGVTATVIDAAGNTSSASGVLSLAAPPQPPQPPDPAPPTTPAQAVPPPPPLRPPLPMFSAASPTPFDNDRAADRPLAGAITLQESAIEFLPPRLQSSLLAAGLAGDVSAAVFPSFAGTGIAYPGDGLRDLGRPDGESLTHGSSFRVVVMPSSAANQGLMLNRGMGDLIVAPAGRIEVSIPSDAFAHTDPNAAIQLAARLQDGRPLPAWVRFDSRAGKFVVDAPSGMSGDIAIRVIARDGAGNEAATVFHVRVGARQASVPSGHEGRAGLSEQLHQAAQQRGGAGVIDRLAALARSLPGTGA</sequence>
<dbReference type="Proteomes" id="UP000215767">
    <property type="component" value="Unassembled WGS sequence"/>
</dbReference>
<dbReference type="InterPro" id="IPR041498">
    <property type="entry name" value="Big_6"/>
</dbReference>
<dbReference type="InterPro" id="IPR025592">
    <property type="entry name" value="DUF4347"/>
</dbReference>
<keyword evidence="7" id="KW-1185">Reference proteome</keyword>
<feature type="region of interest" description="Disordered" evidence="1">
    <location>
        <begin position="843"/>
        <end position="862"/>
    </location>
</feature>
<feature type="domain" description="Bacterial Ig" evidence="3">
    <location>
        <begin position="1173"/>
        <end position="1242"/>
    </location>
</feature>
<dbReference type="InterPro" id="IPR044016">
    <property type="entry name" value="Big_13"/>
</dbReference>
<dbReference type="GO" id="GO:0016020">
    <property type="term" value="C:membrane"/>
    <property type="evidence" value="ECO:0007669"/>
    <property type="project" value="InterPro"/>
</dbReference>
<dbReference type="NCBIfam" id="NF033510">
    <property type="entry name" value="Ca_tandemer"/>
    <property type="match status" value="4"/>
</dbReference>
<name>A0A261UL13_9BORD</name>
<feature type="region of interest" description="Disordered" evidence="1">
    <location>
        <begin position="1991"/>
        <end position="2044"/>
    </location>
</feature>
<dbReference type="Gene3D" id="2.60.40.10">
    <property type="entry name" value="Immunoglobulins"/>
    <property type="match status" value="8"/>
</dbReference>
<protein>
    <recommendedName>
        <fullName evidence="8">Dystroglycan-type cadherin-like domain-containing protein</fullName>
    </recommendedName>
</protein>
<dbReference type="EMBL" id="NEVS01000004">
    <property type="protein sequence ID" value="OZI61960.1"/>
    <property type="molecule type" value="Genomic_DNA"/>
</dbReference>
<accession>A0A261UL13</accession>
<feature type="compositionally biased region" description="Low complexity" evidence="1">
    <location>
        <begin position="1160"/>
        <end position="1185"/>
    </location>
</feature>
<dbReference type="GO" id="GO:0005509">
    <property type="term" value="F:calcium ion binding"/>
    <property type="evidence" value="ECO:0007669"/>
    <property type="project" value="InterPro"/>
</dbReference>
<evidence type="ECO:0000259" key="5">
    <source>
        <dbReference type="Pfam" id="PF19078"/>
    </source>
</evidence>
<evidence type="ECO:0000259" key="3">
    <source>
        <dbReference type="Pfam" id="PF17936"/>
    </source>
</evidence>
<dbReference type="Pfam" id="PF19077">
    <property type="entry name" value="Big_13"/>
    <property type="match status" value="2"/>
</dbReference>
<feature type="compositionally biased region" description="Polar residues" evidence="1">
    <location>
        <begin position="845"/>
        <end position="862"/>
    </location>
</feature>
<evidence type="ECO:0000313" key="7">
    <source>
        <dbReference type="Proteomes" id="UP000215767"/>
    </source>
</evidence>
<feature type="domain" description="Bacterial Ig-like" evidence="4">
    <location>
        <begin position="1357"/>
        <end position="1452"/>
    </location>
</feature>
<dbReference type="Pfam" id="PF14252">
    <property type="entry name" value="DUF4347"/>
    <property type="match status" value="1"/>
</dbReference>
<dbReference type="InterPro" id="IPR015919">
    <property type="entry name" value="Cadherin-like_sf"/>
</dbReference>
<organism evidence="6 7">
    <name type="scientific">Bordetella genomosp. 11</name>
    <dbReference type="NCBI Taxonomy" id="1416808"/>
    <lineage>
        <taxon>Bacteria</taxon>
        <taxon>Pseudomonadati</taxon>
        <taxon>Pseudomonadota</taxon>
        <taxon>Betaproteobacteria</taxon>
        <taxon>Burkholderiales</taxon>
        <taxon>Alcaligenaceae</taxon>
        <taxon>Bordetella</taxon>
    </lineage>
</organism>
<feature type="region of interest" description="Disordered" evidence="1">
    <location>
        <begin position="1145"/>
        <end position="1185"/>
    </location>
</feature>
<feature type="domain" description="Bacterial Ig-like" evidence="4">
    <location>
        <begin position="847"/>
        <end position="941"/>
    </location>
</feature>
<dbReference type="SUPFAM" id="SSF49313">
    <property type="entry name" value="Cadherin-like"/>
    <property type="match status" value="1"/>
</dbReference>
<dbReference type="RefSeq" id="WP_094843345.1">
    <property type="nucleotide sequence ID" value="NZ_NEVS01000004.1"/>
</dbReference>
<feature type="region of interest" description="Disordered" evidence="1">
    <location>
        <begin position="1351"/>
        <end position="1386"/>
    </location>
</feature>
<dbReference type="InterPro" id="IPR044048">
    <property type="entry name" value="Big_12"/>
</dbReference>
<evidence type="ECO:0008006" key="8">
    <source>
        <dbReference type="Google" id="ProtNLM"/>
    </source>
</evidence>
<proteinExistence type="predicted"/>